<evidence type="ECO:0000256" key="2">
    <source>
        <dbReference type="ARBA" id="ARBA00022801"/>
    </source>
</evidence>
<accession>A0ABP3TIW6</accession>
<feature type="domain" description="Peptidase S8/S53" evidence="6">
    <location>
        <begin position="170"/>
        <end position="606"/>
    </location>
</feature>
<feature type="active site" description="Charge relay system" evidence="4">
    <location>
        <position position="230"/>
    </location>
</feature>
<gene>
    <name evidence="8" type="ORF">GCM10009105_06440</name>
</gene>
<feature type="domain" description="PA" evidence="7">
    <location>
        <begin position="406"/>
        <end position="492"/>
    </location>
</feature>
<proteinExistence type="inferred from homology"/>
<sequence>MSPPDLYAAGSSPESKGENAAGAVTTGRYIITFAEAGLANYKGGISGLQRTAPASDLVSANSSRKVDANSPAANSYKAYLSAQRDYYISAIEQKLGRNLAISFTYDVTRSAISVAMSQAEAAAVAGVPGVVSVSAVAVLQPDTFRGPTFIGANTIWDGTKVPSYAAATRGQGVRVGVIDTGSYAAHPSFANDPMCGFSNTHPKLHAKDCMTNNGTSCTGTTPEADSGNGHGVHTSSTAAGNTIDNTVSPAPLLPNGVTMSGVAPCAEVFTYKVCNVAKGCTSDAITAAIQNAITDQVDVVNYSIGPTCGGGDPWQDSLDFLSAEGADVFVAASAGNTRATCTNPTTLVANNGPWMLTVAASTQDQLISPQLTAVGPGTPPAATQNVPLIAGSTTLTPAATTDLTSYPLLTNPANPVGCTATGGITVNFTGTIAILRRGSCAFSEKITNAYNAGARMVVIGNNQAGSISMDTSTLTAAIAGNVAAFSMTQVPGDALIAFVNANAGSTGNYRRAVIGPVQGDVLAGFSFRGPTMAPYDDLTKPDITGPGVNIYAALDAGEGNYGLFSGTSMSSPHLAGSGALVRAVHPSWSPMEVKSALQTTATLTGTKEDGTTQWAVDDVGGGRVDLTKATLAGLTLDETPDNFLLANPHRGVVADTIFIDGFDPAALPIKDLNVASLRNSKCGTGCTWTRTFRNRLNKSGNWALAAGVNPAGYTLSFSPAAFTLAPGYTQQVTITATAIGATSTQFAYGRVDLHESGSLSPDQHLTVAVKAQQPVHDSSFETTTGPAGTNPSWDALDTNPGAAGGTNFFNNTTALPVPVRTGNWAVWFGGWGGGAEVQHISQSVTFPAGGPQFLNYWRRAATPPDAAGTLTVSIDGTAVETTNLSTITAETAYGHHSIDVSAYANGAAHVIKFEYVYADAAATHKDGNIFIDDVTLDPTNVSPFLAPSPVLSPDAGLLKQAD</sequence>
<dbReference type="InterPro" id="IPR003137">
    <property type="entry name" value="PA_domain"/>
</dbReference>
<dbReference type="SUPFAM" id="SSF52025">
    <property type="entry name" value="PA domain"/>
    <property type="match status" value="1"/>
</dbReference>
<dbReference type="Gene3D" id="3.40.50.200">
    <property type="entry name" value="Peptidase S8/S53 domain"/>
    <property type="match status" value="1"/>
</dbReference>
<organism evidence="8 9">
    <name type="scientific">Dokdonella soli</name>
    <dbReference type="NCBI Taxonomy" id="529810"/>
    <lineage>
        <taxon>Bacteria</taxon>
        <taxon>Pseudomonadati</taxon>
        <taxon>Pseudomonadota</taxon>
        <taxon>Gammaproteobacteria</taxon>
        <taxon>Lysobacterales</taxon>
        <taxon>Rhodanobacteraceae</taxon>
        <taxon>Dokdonella</taxon>
    </lineage>
</organism>
<evidence type="ECO:0000259" key="6">
    <source>
        <dbReference type="Pfam" id="PF00082"/>
    </source>
</evidence>
<dbReference type="EMBL" id="BAAAEU010000003">
    <property type="protein sequence ID" value="GAA0707592.1"/>
    <property type="molecule type" value="Genomic_DNA"/>
</dbReference>
<keyword evidence="3 4" id="KW-0720">Serine protease</keyword>
<feature type="region of interest" description="Disordered" evidence="5">
    <location>
        <begin position="1"/>
        <end position="20"/>
    </location>
</feature>
<reference evidence="9" key="1">
    <citation type="journal article" date="2019" name="Int. J. Syst. Evol. Microbiol.">
        <title>The Global Catalogue of Microorganisms (GCM) 10K type strain sequencing project: providing services to taxonomists for standard genome sequencing and annotation.</title>
        <authorList>
            <consortium name="The Broad Institute Genomics Platform"/>
            <consortium name="The Broad Institute Genome Sequencing Center for Infectious Disease"/>
            <person name="Wu L."/>
            <person name="Ma J."/>
        </authorList>
    </citation>
    <scope>NUCLEOTIDE SEQUENCE [LARGE SCALE GENOMIC DNA]</scope>
    <source>
        <strain evidence="9">JCM 15421</strain>
    </source>
</reference>
<feature type="active site" description="Charge relay system" evidence="4">
    <location>
        <position position="568"/>
    </location>
</feature>
<dbReference type="Pfam" id="PF02225">
    <property type="entry name" value="PA"/>
    <property type="match status" value="1"/>
</dbReference>
<keyword evidence="1 4" id="KW-0645">Protease</keyword>
<evidence type="ECO:0000256" key="3">
    <source>
        <dbReference type="ARBA" id="ARBA00022825"/>
    </source>
</evidence>
<dbReference type="Gene3D" id="3.50.30.30">
    <property type="match status" value="1"/>
</dbReference>
<comment type="caution">
    <text evidence="8">The sequence shown here is derived from an EMBL/GenBank/DDBJ whole genome shotgun (WGS) entry which is preliminary data.</text>
</comment>
<evidence type="ECO:0000256" key="4">
    <source>
        <dbReference type="PROSITE-ProRule" id="PRU01240"/>
    </source>
</evidence>
<dbReference type="Proteomes" id="UP001501523">
    <property type="component" value="Unassembled WGS sequence"/>
</dbReference>
<dbReference type="SUPFAM" id="SSF52743">
    <property type="entry name" value="Subtilisin-like"/>
    <property type="match status" value="1"/>
</dbReference>
<comment type="similarity">
    <text evidence="4">Belongs to the peptidase S8 family.</text>
</comment>
<keyword evidence="9" id="KW-1185">Reference proteome</keyword>
<dbReference type="InterPro" id="IPR000209">
    <property type="entry name" value="Peptidase_S8/S53_dom"/>
</dbReference>
<dbReference type="PROSITE" id="PS51892">
    <property type="entry name" value="SUBTILASE"/>
    <property type="match status" value="1"/>
</dbReference>
<evidence type="ECO:0000256" key="1">
    <source>
        <dbReference type="ARBA" id="ARBA00022670"/>
    </source>
</evidence>
<dbReference type="PRINTS" id="PR00723">
    <property type="entry name" value="SUBTILISIN"/>
</dbReference>
<evidence type="ECO:0000259" key="7">
    <source>
        <dbReference type="Pfam" id="PF02225"/>
    </source>
</evidence>
<name>A0ABP3TIW6_9GAMM</name>
<dbReference type="InterPro" id="IPR046450">
    <property type="entry name" value="PA_dom_sf"/>
</dbReference>
<protein>
    <recommendedName>
        <fullName evidence="10">Peptidase S8 and S53 subtilisin kexin sedolisin</fullName>
    </recommendedName>
</protein>
<dbReference type="InterPro" id="IPR036852">
    <property type="entry name" value="Peptidase_S8/S53_dom_sf"/>
</dbReference>
<dbReference type="InterPro" id="IPR015500">
    <property type="entry name" value="Peptidase_S8_subtilisin-rel"/>
</dbReference>
<dbReference type="Pfam" id="PF00082">
    <property type="entry name" value="Peptidase_S8"/>
    <property type="match status" value="1"/>
</dbReference>
<evidence type="ECO:0000313" key="8">
    <source>
        <dbReference type="EMBL" id="GAA0707592.1"/>
    </source>
</evidence>
<dbReference type="PANTHER" id="PTHR10795">
    <property type="entry name" value="PROPROTEIN CONVERTASE SUBTILISIN/KEXIN"/>
    <property type="match status" value="1"/>
</dbReference>
<keyword evidence="2 4" id="KW-0378">Hydrolase</keyword>
<feature type="active site" description="Charge relay system" evidence="4">
    <location>
        <position position="179"/>
    </location>
</feature>
<evidence type="ECO:0000313" key="9">
    <source>
        <dbReference type="Proteomes" id="UP001501523"/>
    </source>
</evidence>
<evidence type="ECO:0008006" key="10">
    <source>
        <dbReference type="Google" id="ProtNLM"/>
    </source>
</evidence>
<evidence type="ECO:0000256" key="5">
    <source>
        <dbReference type="SAM" id="MobiDB-lite"/>
    </source>
</evidence>
<dbReference type="InterPro" id="IPR045051">
    <property type="entry name" value="SBT"/>
</dbReference>